<dbReference type="NCBIfam" id="NF005395">
    <property type="entry name" value="PRK06940.1"/>
    <property type="match status" value="1"/>
</dbReference>
<dbReference type="HOGENOM" id="CLU_010194_42_1_1"/>
<dbReference type="Pfam" id="PF13561">
    <property type="entry name" value="adh_short_C2"/>
    <property type="match status" value="1"/>
</dbReference>
<dbReference type="EMBL" id="JPKY01000055">
    <property type="protein sequence ID" value="KFH44055.1"/>
    <property type="molecule type" value="Genomic_DNA"/>
</dbReference>
<evidence type="ECO:0000256" key="1">
    <source>
        <dbReference type="ARBA" id="ARBA00006484"/>
    </source>
</evidence>
<dbReference type="InterPro" id="IPR002347">
    <property type="entry name" value="SDR_fam"/>
</dbReference>
<evidence type="ECO:0000313" key="3">
    <source>
        <dbReference type="EMBL" id="KFH44055.1"/>
    </source>
</evidence>
<reference evidence="4" key="1">
    <citation type="journal article" date="2014" name="Genome Announc.">
        <title>Genome sequence and annotation of Acremonium chrysogenum, producer of the beta-lactam antibiotic cephalosporin C.</title>
        <authorList>
            <person name="Terfehr D."/>
            <person name="Dahlmann T.A."/>
            <person name="Specht T."/>
            <person name="Zadra I."/>
            <person name="Kuernsteiner H."/>
            <person name="Kueck U."/>
        </authorList>
    </citation>
    <scope>NUCLEOTIDE SEQUENCE [LARGE SCALE GENOMIC DNA]</scope>
    <source>
        <strain evidence="4">ATCC 11550 / CBS 779.69 / DSM 880 / IAM 14645 / JCM 23072 / IMI 49137</strain>
    </source>
</reference>
<dbReference type="PRINTS" id="PR00081">
    <property type="entry name" value="GDHRDH"/>
</dbReference>
<dbReference type="AlphaFoldDB" id="A0A086T3X3"/>
<dbReference type="PANTHER" id="PTHR24321">
    <property type="entry name" value="DEHYDROGENASES, SHORT CHAIN"/>
    <property type="match status" value="1"/>
</dbReference>
<sequence length="284" mass="29822">MSTRPVVTIIGAGGMGQAIARRIASGRKLLLADFSEETLNSVAEALRRSGHDVETHRVDISKHDQVVALAEAVGKAGHVEAVVHTAGVSPAQAEARRILDVDLLGTANFLDAFLAIAHPGLSVVCIASMASHIRASTLSPELEKHLATAPLDKLLDHPALEAVLAHRGLDFGTDVDAYSLSKRANILRVQAAAKAWGLKGARVNTVSPGCILTPMLYQETDSRQDGWMDQMLGASALARIGTPEDVANVVAFLLSPESSYISGNDILVDGGVVSGSRWSQAGGE</sequence>
<dbReference type="GO" id="GO:0016491">
    <property type="term" value="F:oxidoreductase activity"/>
    <property type="evidence" value="ECO:0007669"/>
    <property type="project" value="UniProtKB-KW"/>
</dbReference>
<dbReference type="SUPFAM" id="SSF51735">
    <property type="entry name" value="NAD(P)-binding Rossmann-fold domains"/>
    <property type="match status" value="1"/>
</dbReference>
<evidence type="ECO:0000256" key="2">
    <source>
        <dbReference type="ARBA" id="ARBA00023002"/>
    </source>
</evidence>
<name>A0A086T3X3_HAPC1</name>
<organism evidence="3 4">
    <name type="scientific">Hapsidospora chrysogenum (strain ATCC 11550 / CBS 779.69 / DSM 880 / IAM 14645 / JCM 23072 / IMI 49137)</name>
    <name type="common">Acremonium chrysogenum</name>
    <dbReference type="NCBI Taxonomy" id="857340"/>
    <lineage>
        <taxon>Eukaryota</taxon>
        <taxon>Fungi</taxon>
        <taxon>Dikarya</taxon>
        <taxon>Ascomycota</taxon>
        <taxon>Pezizomycotina</taxon>
        <taxon>Sordariomycetes</taxon>
        <taxon>Hypocreomycetidae</taxon>
        <taxon>Hypocreales</taxon>
        <taxon>Bionectriaceae</taxon>
        <taxon>Hapsidospora</taxon>
    </lineage>
</organism>
<dbReference type="OrthoDB" id="5840532at2759"/>
<evidence type="ECO:0000313" key="4">
    <source>
        <dbReference type="Proteomes" id="UP000029964"/>
    </source>
</evidence>
<dbReference type="InterPro" id="IPR036291">
    <property type="entry name" value="NAD(P)-bd_dom_sf"/>
</dbReference>
<comment type="similarity">
    <text evidence="1">Belongs to the short-chain dehydrogenases/reductases (SDR) family.</text>
</comment>
<protein>
    <submittedName>
        <fullName evidence="3">Putative oxidoreductase-like protein</fullName>
    </submittedName>
</protein>
<proteinExistence type="inferred from homology"/>
<dbReference type="CDD" id="cd05233">
    <property type="entry name" value="SDR_c"/>
    <property type="match status" value="1"/>
</dbReference>
<dbReference type="PANTHER" id="PTHR24321:SF8">
    <property type="entry name" value="ESTRADIOL 17-BETA-DEHYDROGENASE 8-RELATED"/>
    <property type="match status" value="1"/>
</dbReference>
<dbReference type="STRING" id="857340.A0A086T3X3"/>
<keyword evidence="2" id="KW-0560">Oxidoreductase</keyword>
<keyword evidence="4" id="KW-1185">Reference proteome</keyword>
<dbReference type="Pfam" id="PF00106">
    <property type="entry name" value="adh_short"/>
    <property type="match status" value="1"/>
</dbReference>
<accession>A0A086T3X3</accession>
<dbReference type="Proteomes" id="UP000029964">
    <property type="component" value="Unassembled WGS sequence"/>
</dbReference>
<gene>
    <name evidence="3" type="ORF">ACRE_051710</name>
</gene>
<dbReference type="Gene3D" id="3.40.50.720">
    <property type="entry name" value="NAD(P)-binding Rossmann-like Domain"/>
    <property type="match status" value="1"/>
</dbReference>
<comment type="caution">
    <text evidence="3">The sequence shown here is derived from an EMBL/GenBank/DDBJ whole genome shotgun (WGS) entry which is preliminary data.</text>
</comment>